<evidence type="ECO:0000256" key="1">
    <source>
        <dbReference type="ARBA" id="ARBA00004429"/>
    </source>
</evidence>
<organism evidence="9 10">
    <name type="scientific">Caballeronia arvi</name>
    <dbReference type="NCBI Taxonomy" id="1777135"/>
    <lineage>
        <taxon>Bacteria</taxon>
        <taxon>Pseudomonadati</taxon>
        <taxon>Pseudomonadota</taxon>
        <taxon>Betaproteobacteria</taxon>
        <taxon>Burkholderiales</taxon>
        <taxon>Burkholderiaceae</taxon>
        <taxon>Caballeronia</taxon>
    </lineage>
</organism>
<evidence type="ECO:0000256" key="3">
    <source>
        <dbReference type="ARBA" id="ARBA00022475"/>
    </source>
</evidence>
<keyword evidence="3" id="KW-1003">Cell membrane</keyword>
<dbReference type="AlphaFoldDB" id="A0A158IRU2"/>
<feature type="transmembrane region" description="Helical" evidence="8">
    <location>
        <begin position="70"/>
        <end position="89"/>
    </location>
</feature>
<evidence type="ECO:0000256" key="4">
    <source>
        <dbReference type="ARBA" id="ARBA00022519"/>
    </source>
</evidence>
<dbReference type="Gene3D" id="1.10.3720.10">
    <property type="entry name" value="MetI-like"/>
    <property type="match status" value="1"/>
</dbReference>
<keyword evidence="2" id="KW-0813">Transport</keyword>
<reference evidence="9" key="1">
    <citation type="submission" date="2016-01" db="EMBL/GenBank/DDBJ databases">
        <authorList>
            <person name="Peeters C."/>
        </authorList>
    </citation>
    <scope>NUCLEOTIDE SEQUENCE [LARGE SCALE GENOMIC DNA]</scope>
    <source>
        <strain evidence="9">LMG 29317</strain>
    </source>
</reference>
<dbReference type="GO" id="GO:0005886">
    <property type="term" value="C:plasma membrane"/>
    <property type="evidence" value="ECO:0007669"/>
    <property type="project" value="UniProtKB-SubCell"/>
</dbReference>
<evidence type="ECO:0000313" key="10">
    <source>
        <dbReference type="Proteomes" id="UP000055019"/>
    </source>
</evidence>
<dbReference type="InterPro" id="IPR035906">
    <property type="entry name" value="MetI-like_sf"/>
</dbReference>
<protein>
    <submittedName>
        <fullName evidence="9">ABC transporter membrane protein</fullName>
    </submittedName>
</protein>
<accession>A0A158IRU2</accession>
<sequence>MSLAERAWYFALRGLAALTLLYLVLPVLAIVPLSFSPSTFLVYPIPGWSLRWYENLISSEEWRMAAKNSFIVAPSATVLATILGTLAAISARQSH</sequence>
<keyword evidence="6 8" id="KW-1133">Transmembrane helix</keyword>
<gene>
    <name evidence="9" type="ORF">AWB74_02805</name>
</gene>
<keyword evidence="10" id="KW-1185">Reference proteome</keyword>
<evidence type="ECO:0000256" key="2">
    <source>
        <dbReference type="ARBA" id="ARBA00022448"/>
    </source>
</evidence>
<comment type="subcellular location">
    <subcellularLocation>
        <location evidence="1">Cell inner membrane</location>
        <topology evidence="1">Multi-pass membrane protein</topology>
    </subcellularLocation>
</comment>
<evidence type="ECO:0000256" key="8">
    <source>
        <dbReference type="SAM" id="Phobius"/>
    </source>
</evidence>
<dbReference type="Proteomes" id="UP000055019">
    <property type="component" value="Unassembled WGS sequence"/>
</dbReference>
<keyword evidence="5 8" id="KW-0812">Transmembrane</keyword>
<evidence type="ECO:0000256" key="6">
    <source>
        <dbReference type="ARBA" id="ARBA00022989"/>
    </source>
</evidence>
<evidence type="ECO:0000256" key="7">
    <source>
        <dbReference type="ARBA" id="ARBA00023136"/>
    </source>
</evidence>
<evidence type="ECO:0000256" key="5">
    <source>
        <dbReference type="ARBA" id="ARBA00022692"/>
    </source>
</evidence>
<dbReference type="PANTHER" id="PTHR43357:SF4">
    <property type="entry name" value="INNER MEMBRANE ABC TRANSPORTER PERMEASE PROTEIN YDCV"/>
    <property type="match status" value="1"/>
</dbReference>
<dbReference type="PANTHER" id="PTHR43357">
    <property type="entry name" value="INNER MEMBRANE ABC TRANSPORTER PERMEASE PROTEIN YDCV"/>
    <property type="match status" value="1"/>
</dbReference>
<keyword evidence="7 8" id="KW-0472">Membrane</keyword>
<name>A0A158IRU2_9BURK</name>
<dbReference type="EMBL" id="FCOM02000010">
    <property type="protein sequence ID" value="SAL58800.1"/>
    <property type="molecule type" value="Genomic_DNA"/>
</dbReference>
<proteinExistence type="predicted"/>
<dbReference type="SUPFAM" id="SSF161098">
    <property type="entry name" value="MetI-like"/>
    <property type="match status" value="1"/>
</dbReference>
<keyword evidence="4" id="KW-0997">Cell inner membrane</keyword>
<evidence type="ECO:0000313" key="9">
    <source>
        <dbReference type="EMBL" id="SAL58800.1"/>
    </source>
</evidence>
<comment type="caution">
    <text evidence="9">The sequence shown here is derived from an EMBL/GenBank/DDBJ whole genome shotgun (WGS) entry which is preliminary data.</text>
</comment>